<dbReference type="RefSeq" id="WP_074224654.1">
    <property type="nucleotide sequence ID" value="NZ_FSRC01000001.1"/>
</dbReference>
<gene>
    <name evidence="2" type="ORF">SAMN05444394_1984</name>
</gene>
<evidence type="ECO:0000313" key="2">
    <source>
        <dbReference type="EMBL" id="SIN80805.1"/>
    </source>
</evidence>
<dbReference type="STRING" id="226505.SAMN05444394_1984"/>
<proteinExistence type="predicted"/>
<feature type="domain" description="Polysaccharide pyruvyl transferase" evidence="1">
    <location>
        <begin position="28"/>
        <end position="186"/>
    </location>
</feature>
<protein>
    <submittedName>
        <fullName evidence="2">Succinoglycan biosynthesis protein ExoV</fullName>
    </submittedName>
</protein>
<sequence>MINHYERIDGGNFGDDLNVTMWNKLLPKPLSEYLDNDTFFIGIGTRLRPKNIPKGKRIIVFGAGFGYSDFPPTVNENWDIRCLRGPLTADALGIDRNKVITDAAILCKDLYQKGIPRYEVSFIPHHLTSAEDNWERVCKELSINFINPKQNPDFVIDDLINSKLIIAESLHGAIIADTFRVPWIPVKIKGHFSEFKWNDWMQSMNLEVKIEHLSSLYDRAVLNKKSKLKWMLKTIYGVLFGSKIGMYQLRKLINQNGFLSEKSVLESKHQEMVICLNNFVQDLEK</sequence>
<evidence type="ECO:0000259" key="1">
    <source>
        <dbReference type="Pfam" id="PF04230"/>
    </source>
</evidence>
<keyword evidence="3" id="KW-1185">Reference proteome</keyword>
<evidence type="ECO:0000313" key="3">
    <source>
        <dbReference type="Proteomes" id="UP000185221"/>
    </source>
</evidence>
<accession>A0A1N6ECP2</accession>
<dbReference type="InterPro" id="IPR007345">
    <property type="entry name" value="Polysacch_pyruvyl_Trfase"/>
</dbReference>
<dbReference type="EMBL" id="FSRC01000001">
    <property type="protein sequence ID" value="SIN80805.1"/>
    <property type="molecule type" value="Genomic_DNA"/>
</dbReference>
<reference evidence="3" key="1">
    <citation type="submission" date="2016-11" db="EMBL/GenBank/DDBJ databases">
        <authorList>
            <person name="Varghese N."/>
            <person name="Submissions S."/>
        </authorList>
    </citation>
    <scope>NUCLEOTIDE SEQUENCE [LARGE SCALE GENOMIC DNA]</scope>
    <source>
        <strain evidence="3">DSM 15292</strain>
    </source>
</reference>
<dbReference type="Proteomes" id="UP000185221">
    <property type="component" value="Unassembled WGS sequence"/>
</dbReference>
<name>A0A1N6ECP2_9BACT</name>
<organism evidence="2 3">
    <name type="scientific">Algoriphagus halophilus</name>
    <dbReference type="NCBI Taxonomy" id="226505"/>
    <lineage>
        <taxon>Bacteria</taxon>
        <taxon>Pseudomonadati</taxon>
        <taxon>Bacteroidota</taxon>
        <taxon>Cytophagia</taxon>
        <taxon>Cytophagales</taxon>
        <taxon>Cyclobacteriaceae</taxon>
        <taxon>Algoriphagus</taxon>
    </lineage>
</organism>
<dbReference type="Pfam" id="PF04230">
    <property type="entry name" value="PS_pyruv_trans"/>
    <property type="match status" value="1"/>
</dbReference>
<dbReference type="AlphaFoldDB" id="A0A1N6ECP2"/>
<dbReference type="OrthoDB" id="9803627at2"/>